<gene>
    <name evidence="2" type="ORF">PCYB_041640</name>
</gene>
<feature type="compositionally biased region" description="Basic and acidic residues" evidence="1">
    <location>
        <begin position="57"/>
        <end position="85"/>
    </location>
</feature>
<dbReference type="EMBL" id="DF157096">
    <property type="protein sequence ID" value="GAB64962.1"/>
    <property type="molecule type" value="Genomic_DNA"/>
</dbReference>
<proteinExistence type="predicted"/>
<sequence length="532" mass="60460">MENNQFAYILRSQIQDIFAECSVSNEKGRLQNGDSSVGVPTREDAPHKQMNFPKGKNKIEKDGSNRHENTGWSGRRRESNLKREEESIFGHDGKTLMVQSYTSLLYEHCEDKVNVVLANRTMSEGRIEMQISGEGESFILPCTLAGNILSSFSPQLEKGVYNLFFFINKERMYSKLLSCGVEKLSKDMPCLPLHVIEISNFGHVAYCRGINKLPPYNIRVNNHVHTNKGLLKLHDLMYKQYSQMANREGTRDGMVSLGTDYQLHTNSDRHFYDFLSAYKEAYINHHPYVNGKKDKNKKLYKNNINFLSALISDNHLEQRRIPTLYKKLLYDHCSYRDKVAIMRYHSHLPQGGYSSGGLLSAHVFAMDQLGGTYSVFAFDLAMAGVEKGAHRGARKAVQGAISKGTPPAWTRDPPVSSLLRFSCDQDGCADMRQWSYVETIHCRKNDVARKFYLSKGGKWGANVECPLQCPLQCPAECPVPVELINNKNAFKKYSPGIRLSDRISLFFEAWDCDILPVGPFLPSTDCNMHYEK</sequence>
<name>K6V770_PLACD</name>
<evidence type="ECO:0000256" key="1">
    <source>
        <dbReference type="SAM" id="MobiDB-lite"/>
    </source>
</evidence>
<dbReference type="GeneID" id="14695800"/>
<keyword evidence="3" id="KW-1185">Reference proteome</keyword>
<organism evidence="2 3">
    <name type="scientific">Plasmodium cynomolgi (strain B)</name>
    <dbReference type="NCBI Taxonomy" id="1120755"/>
    <lineage>
        <taxon>Eukaryota</taxon>
        <taxon>Sar</taxon>
        <taxon>Alveolata</taxon>
        <taxon>Apicomplexa</taxon>
        <taxon>Aconoidasida</taxon>
        <taxon>Haemosporida</taxon>
        <taxon>Plasmodiidae</taxon>
        <taxon>Plasmodium</taxon>
        <taxon>Plasmodium (Plasmodium)</taxon>
    </lineage>
</organism>
<dbReference type="OrthoDB" id="371339at2759"/>
<dbReference type="AlphaFoldDB" id="K6V770"/>
<feature type="non-terminal residue" evidence="2">
    <location>
        <position position="532"/>
    </location>
</feature>
<evidence type="ECO:0000313" key="2">
    <source>
        <dbReference type="EMBL" id="GAB64962.1"/>
    </source>
</evidence>
<dbReference type="Proteomes" id="UP000006319">
    <property type="component" value="Chromosome 4"/>
</dbReference>
<feature type="region of interest" description="Disordered" evidence="1">
    <location>
        <begin position="27"/>
        <end position="85"/>
    </location>
</feature>
<evidence type="ECO:0000313" key="3">
    <source>
        <dbReference type="Proteomes" id="UP000006319"/>
    </source>
</evidence>
<dbReference type="eggNOG" id="ENOG502SENY">
    <property type="taxonomic scope" value="Eukaryota"/>
</dbReference>
<accession>K6V770</accession>
<protein>
    <submittedName>
        <fullName evidence="2">Uncharacterized protein</fullName>
    </submittedName>
</protein>
<reference evidence="2 3" key="1">
    <citation type="journal article" date="2012" name="Nat. Genet.">
        <title>Plasmodium cynomolgi genome sequences provide insight into Plasmodium vivax and the monkey malaria clade.</title>
        <authorList>
            <person name="Tachibana S."/>
            <person name="Sullivan S.A."/>
            <person name="Kawai S."/>
            <person name="Nakamura S."/>
            <person name="Kim H.R."/>
            <person name="Goto N."/>
            <person name="Arisue N."/>
            <person name="Palacpac N.M.Q."/>
            <person name="Honma H."/>
            <person name="Yagi M."/>
            <person name="Tougan T."/>
            <person name="Katakai Y."/>
            <person name="Kaneko O."/>
            <person name="Mita T."/>
            <person name="Kita K."/>
            <person name="Yasutomi Y."/>
            <person name="Sutton P.L."/>
            <person name="Shakhbatyan R."/>
            <person name="Horii T."/>
            <person name="Yasunaga T."/>
            <person name="Barnwell J.W."/>
            <person name="Escalante A.A."/>
            <person name="Carlton J.M."/>
            <person name="Tanabe K."/>
        </authorList>
    </citation>
    <scope>NUCLEOTIDE SEQUENCE [LARGE SCALE GENOMIC DNA]</scope>
    <source>
        <strain evidence="2 3">B</strain>
    </source>
</reference>
<dbReference type="RefSeq" id="XP_004225363.1">
    <property type="nucleotide sequence ID" value="XM_004225315.1"/>
</dbReference>
<dbReference type="KEGG" id="pcy:PCYB_041640"/>
<dbReference type="PhylomeDB" id="K6V770"/>
<dbReference type="VEuPathDB" id="PlasmoDB:PCYB_041640"/>